<feature type="non-terminal residue" evidence="2">
    <location>
        <position position="1"/>
    </location>
</feature>
<accession>A0A6J4LY11</accession>
<feature type="non-terminal residue" evidence="2">
    <location>
        <position position="120"/>
    </location>
</feature>
<proteinExistence type="predicted"/>
<sequence>DPGDRGRRLRRRPLRGVAAPYPRPGRAPVHRRRAGPAGGDRDRLARGPVRGQGGARQGARRPGRAGVARRRGRLGALGTAGARAARHGAGGGRPARRPRGARHAQPRRRCRHRGRRPRVL</sequence>
<feature type="compositionally biased region" description="Low complexity" evidence="1">
    <location>
        <begin position="74"/>
        <end position="83"/>
    </location>
</feature>
<evidence type="ECO:0000256" key="1">
    <source>
        <dbReference type="SAM" id="MobiDB-lite"/>
    </source>
</evidence>
<dbReference type="AlphaFoldDB" id="A0A6J4LY11"/>
<name>A0A6J4LY11_9ACTN</name>
<gene>
    <name evidence="2" type="ORF">AVDCRST_MAG36-1615</name>
</gene>
<keyword evidence="2" id="KW-0808">Transferase</keyword>
<organism evidence="2">
    <name type="scientific">uncultured Nocardioidaceae bacterium</name>
    <dbReference type="NCBI Taxonomy" id="253824"/>
    <lineage>
        <taxon>Bacteria</taxon>
        <taxon>Bacillati</taxon>
        <taxon>Actinomycetota</taxon>
        <taxon>Actinomycetes</taxon>
        <taxon>Propionibacteriales</taxon>
        <taxon>Nocardioidaceae</taxon>
        <taxon>environmental samples</taxon>
    </lineage>
</organism>
<dbReference type="EMBL" id="CADCUH010000104">
    <property type="protein sequence ID" value="CAA9345178.1"/>
    <property type="molecule type" value="Genomic_DNA"/>
</dbReference>
<dbReference type="EC" id="2.7.8.7" evidence="2"/>
<feature type="region of interest" description="Disordered" evidence="1">
    <location>
        <begin position="1"/>
        <end position="120"/>
    </location>
</feature>
<reference evidence="2" key="1">
    <citation type="submission" date="2020-02" db="EMBL/GenBank/DDBJ databases">
        <authorList>
            <person name="Meier V. D."/>
        </authorList>
    </citation>
    <scope>NUCLEOTIDE SEQUENCE</scope>
    <source>
        <strain evidence="2">AVDCRST_MAG36</strain>
    </source>
</reference>
<feature type="compositionally biased region" description="Basic residues" evidence="1">
    <location>
        <begin position="58"/>
        <end position="73"/>
    </location>
</feature>
<protein>
    <submittedName>
        <fullName evidence="2">Holo-[acyl-carrier-protein] synthase</fullName>
        <ecNumber evidence="2">2.7.8.7</ecNumber>
    </submittedName>
</protein>
<feature type="compositionally biased region" description="Basic residues" evidence="1">
    <location>
        <begin position="94"/>
        <end position="120"/>
    </location>
</feature>
<dbReference type="GO" id="GO:0008897">
    <property type="term" value="F:holo-[acyl-carrier-protein] synthase activity"/>
    <property type="evidence" value="ECO:0007669"/>
    <property type="project" value="UniProtKB-EC"/>
</dbReference>
<evidence type="ECO:0000313" key="2">
    <source>
        <dbReference type="EMBL" id="CAA9345178.1"/>
    </source>
</evidence>